<proteinExistence type="predicted"/>
<accession>A0A1W1C106</accession>
<dbReference type="Pfam" id="PF21174">
    <property type="entry name" value="Glce_b_sandwich"/>
    <property type="match status" value="1"/>
</dbReference>
<evidence type="ECO:0000313" key="2">
    <source>
        <dbReference type="EMBL" id="SFV59391.1"/>
    </source>
</evidence>
<feature type="domain" description="D-glucuronyl C5-epimerase beta-sandwich" evidence="1">
    <location>
        <begin position="217"/>
        <end position="308"/>
    </location>
</feature>
<dbReference type="Pfam" id="PF10096">
    <property type="entry name" value="DUF2334"/>
    <property type="match status" value="1"/>
</dbReference>
<reference evidence="2" key="1">
    <citation type="submission" date="2016-10" db="EMBL/GenBank/DDBJ databases">
        <authorList>
            <person name="de Groot N.N."/>
        </authorList>
    </citation>
    <scope>NUCLEOTIDE SEQUENCE</scope>
</reference>
<sequence>MFYKKIVSLFIISYSQMAFAITYGNGWSVYDNTPNGATVTVVEDMDVNQSVAQLSGLAMDNGYMLGSLNDSQSWNNTEDKILSWNMKYSEEFVIYIKLKTQKGDRYLYYTPHNQNYGRSGDSIYIHHGLGLSAKDGTWRRFERNIEEDLKEFESDNSLISVNAFLIRGSGSIYGVEMFSKNNRVIYESGDQGNHWDIYDNTPAGASDIAVWDDETSSNIMTLNGSGMDNGYSLTINNNQNKLLTWKMNFNEEYVIFVKLSTQNGVRYLYYTASNDSYGGLEYIHHGLGVSSKDGTWRTFTRNIEKDLKEFDSDNKLISVDSFLVRGSGKFDDIEMYNRVESSNSVLILYDTVGAFGNIGKENAMLLENLLGHFNLDIISKPANEYQPNDMSGKRAIFYIGTSYDAINQYAIGSASRVAYENFYRDIATKDKKIIWMNYNLFNLEAYWQDNNLLNTTFANRYGISFLDVSQLKYNRVYYKNTELYKGVIPFATPGANTQNCILEEDKRYACSLELNRINILNQNQVDVFATATSTINNGNTPSSPYITKAGNFWFVGDIPFTYMSEEDRYLAFSDILHDMLEIPHQETHKAIMRLEDVDARTELNDLNSIANYMGSKNIIFSVATIPRYEDPLGIENNNVSTTELLSNSVIGTRLKELYDAGAITIVQHGTTHQYYKSLDDNVSEISNPYNGLSGDDFEFMRVIEHADLSYSYLYPVENDSAVWAKARITEGINIFNDIGITAFAWEAPHYMAGPNHYRGIKELYPVQYARVLYFPNEDSNDSAIRNKFIGQFYPYIIQKDLYGYTIIPENIHNIVNVPNEGYRSLLPADTIRFAKKLKVVRDGVASFYYHPFLGTGYLQQIVEGLEAEGYTFVSAPFLVE</sequence>
<protein>
    <submittedName>
        <fullName evidence="2">Conserved protein</fullName>
    </submittedName>
</protein>
<dbReference type="EMBL" id="FPHN01000102">
    <property type="protein sequence ID" value="SFV59391.1"/>
    <property type="molecule type" value="Genomic_DNA"/>
</dbReference>
<gene>
    <name evidence="2" type="ORF">MNB_SV-14-1101</name>
</gene>
<evidence type="ECO:0000259" key="1">
    <source>
        <dbReference type="Pfam" id="PF21174"/>
    </source>
</evidence>
<dbReference type="InterPro" id="IPR018763">
    <property type="entry name" value="DUF2334"/>
</dbReference>
<dbReference type="AlphaFoldDB" id="A0A1W1C106"/>
<name>A0A1W1C106_9ZZZZ</name>
<dbReference type="InterPro" id="IPR059154">
    <property type="entry name" value="Glce_b_sandwich"/>
</dbReference>
<organism evidence="2">
    <name type="scientific">hydrothermal vent metagenome</name>
    <dbReference type="NCBI Taxonomy" id="652676"/>
    <lineage>
        <taxon>unclassified sequences</taxon>
        <taxon>metagenomes</taxon>
        <taxon>ecological metagenomes</taxon>
    </lineage>
</organism>